<proteinExistence type="predicted"/>
<dbReference type="InterPro" id="IPR013320">
    <property type="entry name" value="ConA-like_dom_sf"/>
</dbReference>
<dbReference type="PANTHER" id="PTHR23282:SF142">
    <property type="entry name" value="MAM DOMAIN-CONTAINING PROTEIN"/>
    <property type="match status" value="1"/>
</dbReference>
<dbReference type="Proteomes" id="UP000663848">
    <property type="component" value="Unassembled WGS sequence"/>
</dbReference>
<dbReference type="PROSITE" id="PS50060">
    <property type="entry name" value="MAM_2"/>
    <property type="match status" value="1"/>
</dbReference>
<dbReference type="PANTHER" id="PTHR23282">
    <property type="entry name" value="APICAL ENDOSOMAL GLYCOPROTEIN PRECURSOR"/>
    <property type="match status" value="1"/>
</dbReference>
<reference evidence="3" key="1">
    <citation type="submission" date="2021-02" db="EMBL/GenBank/DDBJ databases">
        <authorList>
            <person name="Nowell W R."/>
        </authorList>
    </citation>
    <scope>NUCLEOTIDE SEQUENCE</scope>
</reference>
<gene>
    <name evidence="3" type="ORF">QYT958_LOCUS46972</name>
</gene>
<dbReference type="Gene3D" id="2.60.120.200">
    <property type="match status" value="1"/>
</dbReference>
<dbReference type="InterPro" id="IPR051560">
    <property type="entry name" value="MAM_domain-containing"/>
</dbReference>
<protein>
    <recommendedName>
        <fullName evidence="2">MAM domain-containing protein</fullName>
    </recommendedName>
</protein>
<dbReference type="EMBL" id="CAJOBR010085990">
    <property type="protein sequence ID" value="CAF5132782.1"/>
    <property type="molecule type" value="Genomic_DNA"/>
</dbReference>
<feature type="region of interest" description="Disordered" evidence="1">
    <location>
        <begin position="1"/>
        <end position="25"/>
    </location>
</feature>
<dbReference type="GO" id="GO:0016020">
    <property type="term" value="C:membrane"/>
    <property type="evidence" value="ECO:0007669"/>
    <property type="project" value="InterPro"/>
</dbReference>
<evidence type="ECO:0000313" key="4">
    <source>
        <dbReference type="Proteomes" id="UP000663848"/>
    </source>
</evidence>
<accession>A0A822G2P1</accession>
<organism evidence="3 4">
    <name type="scientific">Rotaria socialis</name>
    <dbReference type="NCBI Taxonomy" id="392032"/>
    <lineage>
        <taxon>Eukaryota</taxon>
        <taxon>Metazoa</taxon>
        <taxon>Spiralia</taxon>
        <taxon>Gnathifera</taxon>
        <taxon>Rotifera</taxon>
        <taxon>Eurotatoria</taxon>
        <taxon>Bdelloidea</taxon>
        <taxon>Philodinida</taxon>
        <taxon>Philodinidae</taxon>
        <taxon>Rotaria</taxon>
    </lineage>
</organism>
<sequence length="63" mass="6690">SWTRISSATPSASTGPPGDHTTGTGFYIFIESSVPQKPGDRARLASPSIPPTTSSCLAFYYHM</sequence>
<feature type="non-terminal residue" evidence="3">
    <location>
        <position position="1"/>
    </location>
</feature>
<comment type="caution">
    <text evidence="3">The sequence shown here is derived from an EMBL/GenBank/DDBJ whole genome shotgun (WGS) entry which is preliminary data.</text>
</comment>
<evidence type="ECO:0000256" key="1">
    <source>
        <dbReference type="SAM" id="MobiDB-lite"/>
    </source>
</evidence>
<evidence type="ECO:0000313" key="3">
    <source>
        <dbReference type="EMBL" id="CAF5132782.1"/>
    </source>
</evidence>
<name>A0A822G2P1_9BILA</name>
<dbReference type="Pfam" id="PF00629">
    <property type="entry name" value="MAM"/>
    <property type="match status" value="1"/>
</dbReference>
<dbReference type="InterPro" id="IPR000998">
    <property type="entry name" value="MAM_dom"/>
</dbReference>
<evidence type="ECO:0000259" key="2">
    <source>
        <dbReference type="PROSITE" id="PS50060"/>
    </source>
</evidence>
<dbReference type="SUPFAM" id="SSF49899">
    <property type="entry name" value="Concanavalin A-like lectins/glucanases"/>
    <property type="match status" value="1"/>
</dbReference>
<feature type="domain" description="MAM" evidence="2">
    <location>
        <begin position="1"/>
        <end position="63"/>
    </location>
</feature>
<dbReference type="AlphaFoldDB" id="A0A822G2P1"/>